<organism evidence="3 4">
    <name type="scientific">Stentor coeruleus</name>
    <dbReference type="NCBI Taxonomy" id="5963"/>
    <lineage>
        <taxon>Eukaryota</taxon>
        <taxon>Sar</taxon>
        <taxon>Alveolata</taxon>
        <taxon>Ciliophora</taxon>
        <taxon>Postciliodesmatophora</taxon>
        <taxon>Heterotrichea</taxon>
        <taxon>Heterotrichida</taxon>
        <taxon>Stentoridae</taxon>
        <taxon>Stentor</taxon>
    </lineage>
</organism>
<feature type="domain" description="Bardet-Biedl syndrome 1 protein GAE" evidence="2">
    <location>
        <begin position="454"/>
        <end position="553"/>
    </location>
</feature>
<proteinExistence type="predicted"/>
<dbReference type="OrthoDB" id="10259809at2759"/>
<dbReference type="AlphaFoldDB" id="A0A1R2D187"/>
<gene>
    <name evidence="3" type="ORF">SteCoe_1709</name>
</gene>
<dbReference type="InterPro" id="IPR032728">
    <property type="entry name" value="BBS1_N"/>
</dbReference>
<dbReference type="Proteomes" id="UP000187209">
    <property type="component" value="Unassembled WGS sequence"/>
</dbReference>
<protein>
    <submittedName>
        <fullName evidence="3">Uncharacterized protein</fullName>
    </submittedName>
</protein>
<name>A0A1R2D187_9CILI</name>
<dbReference type="SUPFAM" id="SSF50978">
    <property type="entry name" value="WD40 repeat-like"/>
    <property type="match status" value="1"/>
</dbReference>
<comment type="caution">
    <text evidence="3">The sequence shown here is derived from an EMBL/GenBank/DDBJ whole genome shotgun (WGS) entry which is preliminary data.</text>
</comment>
<dbReference type="EMBL" id="MPUH01000018">
    <property type="protein sequence ID" value="OMJ95011.1"/>
    <property type="molecule type" value="Genomic_DNA"/>
</dbReference>
<dbReference type="PANTHER" id="PTHR20870:SF0">
    <property type="entry name" value="BARDET-BIEDL SYNDROME 1 PROTEIN"/>
    <property type="match status" value="1"/>
</dbReference>
<dbReference type="InterPro" id="IPR056419">
    <property type="entry name" value="GAE_BBS1"/>
</dbReference>
<dbReference type="GO" id="GO:0005113">
    <property type="term" value="F:patched binding"/>
    <property type="evidence" value="ECO:0007669"/>
    <property type="project" value="TreeGrafter"/>
</dbReference>
<accession>A0A1R2D187</accession>
<sequence>MQLWSDPVAGLRGFSSTMCLADLKNEADSNFIIGDLKKRLRVYKSTSIAWESILIEVPCAVTVYYPELNSPPSLAIAAGNSIYIYKNSRPFFKFTLPSIEITNEESKVWQDLKENTIDINEACKQLNALRDAEGFLSMRSIEFLSYDTENEKLAFLENILDSALIQLPSITCLGVIQKDMEVDNACSMLIVGTENRFVYVLDQVGSTILKKCQLPCVPAFISSMGLFSAESRIIVACRESKVFTIKNGFLMSNALELETPPSCLATLDKYIFVGSYDNKVHCFHMKGRKLYTLYFQHSVCSMCLMKLTRTRVFKGLLIALSNGDVKLYKDKVLLNTINLGESIQGICFGTYGKEEGVLVANVKSGGIIMKKIDKRANFEGRSDFTGPPPEQEIPLNIPAKSKLYLEQVDRERENSIQMYKGFLRDLISIKLRTAKAFAKIENTDSNSKSTGCNVRMSAYVQGLGPIFSIVLEVENIGKDICSDIRVGYSYDPSLFKVLTQKLYFPVLVPGLKYKQLISLQSLQGASENVRVFLITSKSVLPVMTAFINIPPCEET</sequence>
<keyword evidence="4" id="KW-1185">Reference proteome</keyword>
<dbReference type="GO" id="GO:0034464">
    <property type="term" value="C:BBSome"/>
    <property type="evidence" value="ECO:0007669"/>
    <property type="project" value="InterPro"/>
</dbReference>
<dbReference type="GO" id="GO:0061512">
    <property type="term" value="P:protein localization to cilium"/>
    <property type="evidence" value="ECO:0007669"/>
    <property type="project" value="TreeGrafter"/>
</dbReference>
<evidence type="ECO:0000259" key="2">
    <source>
        <dbReference type="Pfam" id="PF23304"/>
    </source>
</evidence>
<reference evidence="3 4" key="1">
    <citation type="submission" date="2016-11" db="EMBL/GenBank/DDBJ databases">
        <title>The macronuclear genome of Stentor coeruleus: a giant cell with tiny introns.</title>
        <authorList>
            <person name="Slabodnick M."/>
            <person name="Ruby J.G."/>
            <person name="Reiff S.B."/>
            <person name="Swart E.C."/>
            <person name="Gosai S."/>
            <person name="Prabakaran S."/>
            <person name="Witkowska E."/>
            <person name="Larue G.E."/>
            <person name="Fisher S."/>
            <person name="Freeman R.M."/>
            <person name="Gunawardena J."/>
            <person name="Chu W."/>
            <person name="Stover N.A."/>
            <person name="Gregory B.D."/>
            <person name="Nowacki M."/>
            <person name="Derisi J."/>
            <person name="Roy S.W."/>
            <person name="Marshall W.F."/>
            <person name="Sood P."/>
        </authorList>
    </citation>
    <scope>NUCLEOTIDE SEQUENCE [LARGE SCALE GENOMIC DNA]</scope>
    <source>
        <strain evidence="3">WM001</strain>
    </source>
</reference>
<dbReference type="Pfam" id="PF23304">
    <property type="entry name" value="GAE_BBS1"/>
    <property type="match status" value="1"/>
</dbReference>
<dbReference type="GO" id="GO:0005930">
    <property type="term" value="C:axoneme"/>
    <property type="evidence" value="ECO:0007669"/>
    <property type="project" value="TreeGrafter"/>
</dbReference>
<dbReference type="GO" id="GO:0005119">
    <property type="term" value="F:smoothened binding"/>
    <property type="evidence" value="ECO:0007669"/>
    <property type="project" value="TreeGrafter"/>
</dbReference>
<dbReference type="InterPro" id="IPR028784">
    <property type="entry name" value="BBS1"/>
</dbReference>
<dbReference type="GO" id="GO:1905515">
    <property type="term" value="P:non-motile cilium assembly"/>
    <property type="evidence" value="ECO:0007669"/>
    <property type="project" value="InterPro"/>
</dbReference>
<dbReference type="GO" id="GO:0005815">
    <property type="term" value="C:microtubule organizing center"/>
    <property type="evidence" value="ECO:0007669"/>
    <property type="project" value="TreeGrafter"/>
</dbReference>
<evidence type="ECO:0000313" key="3">
    <source>
        <dbReference type="EMBL" id="OMJ95011.1"/>
    </source>
</evidence>
<dbReference type="InterPro" id="IPR036322">
    <property type="entry name" value="WD40_repeat_dom_sf"/>
</dbReference>
<feature type="domain" description="Bardet-Biedl syndrome 1 N-terminal" evidence="1">
    <location>
        <begin position="3"/>
        <end position="246"/>
    </location>
</feature>
<dbReference type="Pfam" id="PF14779">
    <property type="entry name" value="BBS1"/>
    <property type="match status" value="1"/>
</dbReference>
<dbReference type="PANTHER" id="PTHR20870">
    <property type="entry name" value="BARDET-BIEDL SYNDROME 1 PROTEIN"/>
    <property type="match status" value="1"/>
</dbReference>
<evidence type="ECO:0000313" key="4">
    <source>
        <dbReference type="Proteomes" id="UP000187209"/>
    </source>
</evidence>
<evidence type="ECO:0000259" key="1">
    <source>
        <dbReference type="Pfam" id="PF14779"/>
    </source>
</evidence>